<proteinExistence type="predicted"/>
<protein>
    <submittedName>
        <fullName evidence="1">Uncharacterized protein</fullName>
    </submittedName>
</protein>
<organism evidence="1 2">
    <name type="scientific">Araneus ventricosus</name>
    <name type="common">Orbweaver spider</name>
    <name type="synonym">Epeira ventricosa</name>
    <dbReference type="NCBI Taxonomy" id="182803"/>
    <lineage>
        <taxon>Eukaryota</taxon>
        <taxon>Metazoa</taxon>
        <taxon>Ecdysozoa</taxon>
        <taxon>Arthropoda</taxon>
        <taxon>Chelicerata</taxon>
        <taxon>Arachnida</taxon>
        <taxon>Araneae</taxon>
        <taxon>Araneomorphae</taxon>
        <taxon>Entelegynae</taxon>
        <taxon>Araneoidea</taxon>
        <taxon>Araneidae</taxon>
        <taxon>Araneus</taxon>
    </lineage>
</organism>
<gene>
    <name evidence="1" type="ORF">AVEN_181684_1</name>
</gene>
<dbReference type="Proteomes" id="UP000499080">
    <property type="component" value="Unassembled WGS sequence"/>
</dbReference>
<sequence length="89" mass="10384">MRAITRGPQCPNYLLWLPFRFFSIPRLGGIDPLHVLNPSFHPRDAQNMGMRRFRKRSCLGGYKNGVRLNHLHVDDGSYLCRKCHRICCT</sequence>
<keyword evidence="2" id="KW-1185">Reference proteome</keyword>
<evidence type="ECO:0000313" key="1">
    <source>
        <dbReference type="EMBL" id="GBN43438.1"/>
    </source>
</evidence>
<evidence type="ECO:0000313" key="2">
    <source>
        <dbReference type="Proteomes" id="UP000499080"/>
    </source>
</evidence>
<name>A0A4Y2NV13_ARAVE</name>
<dbReference type="AlphaFoldDB" id="A0A4Y2NV13"/>
<comment type="caution">
    <text evidence="1">The sequence shown here is derived from an EMBL/GenBank/DDBJ whole genome shotgun (WGS) entry which is preliminary data.</text>
</comment>
<reference evidence="1 2" key="1">
    <citation type="journal article" date="2019" name="Sci. Rep.">
        <title>Orb-weaving spider Araneus ventricosus genome elucidates the spidroin gene catalogue.</title>
        <authorList>
            <person name="Kono N."/>
            <person name="Nakamura H."/>
            <person name="Ohtoshi R."/>
            <person name="Moran D.A.P."/>
            <person name="Shinohara A."/>
            <person name="Yoshida Y."/>
            <person name="Fujiwara M."/>
            <person name="Mori M."/>
            <person name="Tomita M."/>
            <person name="Arakawa K."/>
        </authorList>
    </citation>
    <scope>NUCLEOTIDE SEQUENCE [LARGE SCALE GENOMIC DNA]</scope>
</reference>
<accession>A0A4Y2NV13</accession>
<dbReference type="EMBL" id="BGPR01211743">
    <property type="protein sequence ID" value="GBN43438.1"/>
    <property type="molecule type" value="Genomic_DNA"/>
</dbReference>